<dbReference type="OrthoDB" id="4324715at2"/>
<dbReference type="PANTHER" id="PTHR10996">
    <property type="entry name" value="2-HYDROXYACID DEHYDROGENASE-RELATED"/>
    <property type="match status" value="1"/>
</dbReference>
<dbReference type="Proteomes" id="UP000284824">
    <property type="component" value="Unassembled WGS sequence"/>
</dbReference>
<dbReference type="SUPFAM" id="SSF52283">
    <property type="entry name" value="Formate/glycerate dehydrogenase catalytic domain-like"/>
    <property type="match status" value="1"/>
</dbReference>
<evidence type="ECO:0000256" key="4">
    <source>
        <dbReference type="RuleBase" id="RU003719"/>
    </source>
</evidence>
<dbReference type="CDD" id="cd12167">
    <property type="entry name" value="2-Hacid_dh_8"/>
    <property type="match status" value="1"/>
</dbReference>
<dbReference type="Gene3D" id="3.40.50.720">
    <property type="entry name" value="NAD(P)-binding Rossmann-like Domain"/>
    <property type="match status" value="2"/>
</dbReference>
<evidence type="ECO:0000313" key="8">
    <source>
        <dbReference type="Proteomes" id="UP000284824"/>
    </source>
</evidence>
<dbReference type="InterPro" id="IPR029753">
    <property type="entry name" value="D-isomer_DH_CS"/>
</dbReference>
<accession>A0A438MD66</accession>
<keyword evidence="3" id="KW-0520">NAD</keyword>
<evidence type="ECO:0000256" key="3">
    <source>
        <dbReference type="ARBA" id="ARBA00023027"/>
    </source>
</evidence>
<dbReference type="EMBL" id="SAUN01000001">
    <property type="protein sequence ID" value="RVX43743.1"/>
    <property type="molecule type" value="Genomic_DNA"/>
</dbReference>
<dbReference type="SUPFAM" id="SSF51735">
    <property type="entry name" value="NAD(P)-binding Rossmann-fold domains"/>
    <property type="match status" value="1"/>
</dbReference>
<dbReference type="InterPro" id="IPR006140">
    <property type="entry name" value="D-isomer_DH_NAD-bd"/>
</dbReference>
<evidence type="ECO:0000259" key="6">
    <source>
        <dbReference type="Pfam" id="PF02826"/>
    </source>
</evidence>
<keyword evidence="8" id="KW-1185">Reference proteome</keyword>
<dbReference type="PANTHER" id="PTHR10996:SF178">
    <property type="entry name" value="2-HYDROXYACID DEHYDROGENASE YGL185C-RELATED"/>
    <property type="match status" value="1"/>
</dbReference>
<dbReference type="Pfam" id="PF00389">
    <property type="entry name" value="2-Hacid_dh"/>
    <property type="match status" value="1"/>
</dbReference>
<dbReference type="GO" id="GO:0016618">
    <property type="term" value="F:hydroxypyruvate reductase [NAD(P)H] activity"/>
    <property type="evidence" value="ECO:0007669"/>
    <property type="project" value="TreeGrafter"/>
</dbReference>
<reference evidence="7 8" key="1">
    <citation type="submission" date="2019-01" db="EMBL/GenBank/DDBJ databases">
        <title>Sequencing the genomes of 1000 actinobacteria strains.</title>
        <authorList>
            <person name="Klenk H.-P."/>
        </authorList>
    </citation>
    <scope>NUCLEOTIDE SEQUENCE [LARGE SCALE GENOMIC DNA]</scope>
    <source>
        <strain evidence="7 8">DSM 43925</strain>
    </source>
</reference>
<evidence type="ECO:0000256" key="1">
    <source>
        <dbReference type="ARBA" id="ARBA00005854"/>
    </source>
</evidence>
<dbReference type="InterPro" id="IPR006139">
    <property type="entry name" value="D-isomer_2_OHA_DH_cat_dom"/>
</dbReference>
<keyword evidence="2 4" id="KW-0560">Oxidoreductase</keyword>
<evidence type="ECO:0000256" key="2">
    <source>
        <dbReference type="ARBA" id="ARBA00023002"/>
    </source>
</evidence>
<dbReference type="PROSITE" id="PS00671">
    <property type="entry name" value="D_2_HYDROXYACID_DH_3"/>
    <property type="match status" value="1"/>
</dbReference>
<name>A0A438MD66_9ACTN</name>
<dbReference type="GO" id="GO:0005829">
    <property type="term" value="C:cytosol"/>
    <property type="evidence" value="ECO:0007669"/>
    <property type="project" value="TreeGrafter"/>
</dbReference>
<organism evidence="7 8">
    <name type="scientific">Nonomuraea polychroma</name>
    <dbReference type="NCBI Taxonomy" id="46176"/>
    <lineage>
        <taxon>Bacteria</taxon>
        <taxon>Bacillati</taxon>
        <taxon>Actinomycetota</taxon>
        <taxon>Actinomycetes</taxon>
        <taxon>Streptosporangiales</taxon>
        <taxon>Streptosporangiaceae</taxon>
        <taxon>Nonomuraea</taxon>
    </lineage>
</organism>
<dbReference type="Pfam" id="PF02826">
    <property type="entry name" value="2-Hacid_dh_C"/>
    <property type="match status" value="1"/>
</dbReference>
<dbReference type="RefSeq" id="WP_127935624.1">
    <property type="nucleotide sequence ID" value="NZ_SAUN01000001.1"/>
</dbReference>
<sequence>MPRRPVAVFAIAPWAFGGVFPADLVTRLQELVDIDPATTFTSFEGAAAAAALAEADILVTGWGAPRIDAGVLAAAPRLRAIVHAAGTVKAGVDPLVFERGVVVSSAAEANAVPVADYTMAMLVLGAKQVFSRARGYAAAVEGAPREWLRGEGTGLHDCTVGVIGASRIGRLVLRRLQSFEVEVLLYDPYVTAAEAARLGAEQVSMDDLCRRSDLVTVHAPALPETRHMLDGRRLDLLPDGAVVINTARGSLIDTEALTRSCAGGRISAILDVTDPEPLPPGHPLFSLPNVLVTPHLAGAQGRELRRLGEFAVAEVGRFLSGKPLLGQVEPEQLSYIA</sequence>
<feature type="domain" description="D-isomer specific 2-hydroxyacid dehydrogenase NAD-binding" evidence="6">
    <location>
        <begin position="146"/>
        <end position="297"/>
    </location>
</feature>
<dbReference type="InterPro" id="IPR036291">
    <property type="entry name" value="NAD(P)-bd_dom_sf"/>
</dbReference>
<feature type="domain" description="D-isomer specific 2-hydroxyacid dehydrogenase catalytic" evidence="5">
    <location>
        <begin position="44"/>
        <end position="328"/>
    </location>
</feature>
<dbReference type="InterPro" id="IPR050223">
    <property type="entry name" value="D-isomer_2-hydroxyacid_DH"/>
</dbReference>
<proteinExistence type="inferred from homology"/>
<comment type="similarity">
    <text evidence="1 4">Belongs to the D-isomer specific 2-hydroxyacid dehydrogenase family.</text>
</comment>
<dbReference type="GO" id="GO:0051287">
    <property type="term" value="F:NAD binding"/>
    <property type="evidence" value="ECO:0007669"/>
    <property type="project" value="InterPro"/>
</dbReference>
<evidence type="ECO:0000259" key="5">
    <source>
        <dbReference type="Pfam" id="PF00389"/>
    </source>
</evidence>
<dbReference type="GO" id="GO:0030267">
    <property type="term" value="F:glyoxylate reductase (NADPH) activity"/>
    <property type="evidence" value="ECO:0007669"/>
    <property type="project" value="TreeGrafter"/>
</dbReference>
<protein>
    <submittedName>
        <fullName evidence="7">Phosphoglycerate dehydrogenase-like enzyme</fullName>
    </submittedName>
</protein>
<evidence type="ECO:0000313" key="7">
    <source>
        <dbReference type="EMBL" id="RVX43743.1"/>
    </source>
</evidence>
<dbReference type="AlphaFoldDB" id="A0A438MD66"/>
<comment type="caution">
    <text evidence="7">The sequence shown here is derived from an EMBL/GenBank/DDBJ whole genome shotgun (WGS) entry which is preliminary data.</text>
</comment>
<gene>
    <name evidence="7" type="ORF">EDD27_6437</name>
</gene>